<dbReference type="PANTHER" id="PTHR35186">
    <property type="entry name" value="ANK_REP_REGION DOMAIN-CONTAINING PROTEIN"/>
    <property type="match status" value="1"/>
</dbReference>
<dbReference type="PANTHER" id="PTHR35186:SF4">
    <property type="entry name" value="PRION-INHIBITION AND PROPAGATION HELO DOMAIN-CONTAINING PROTEIN"/>
    <property type="match status" value="1"/>
</dbReference>
<name>A0ABR2I1K6_9PEZI</name>
<organism evidence="2 3">
    <name type="scientific">Apiospora arundinis</name>
    <dbReference type="NCBI Taxonomy" id="335852"/>
    <lineage>
        <taxon>Eukaryota</taxon>
        <taxon>Fungi</taxon>
        <taxon>Dikarya</taxon>
        <taxon>Ascomycota</taxon>
        <taxon>Pezizomycotina</taxon>
        <taxon>Sordariomycetes</taxon>
        <taxon>Xylariomycetidae</taxon>
        <taxon>Amphisphaeriales</taxon>
        <taxon>Apiosporaceae</taxon>
        <taxon>Apiospora</taxon>
    </lineage>
</organism>
<keyword evidence="3" id="KW-1185">Reference proteome</keyword>
<comment type="caution">
    <text evidence="2">The sequence shown here is derived from an EMBL/GenBank/DDBJ whole genome shotgun (WGS) entry which is preliminary data.</text>
</comment>
<evidence type="ECO:0000313" key="2">
    <source>
        <dbReference type="EMBL" id="KAK8855860.1"/>
    </source>
</evidence>
<evidence type="ECO:0000259" key="1">
    <source>
        <dbReference type="Pfam" id="PF24476"/>
    </source>
</evidence>
<dbReference type="InterPro" id="IPR056002">
    <property type="entry name" value="DUF7580"/>
</dbReference>
<evidence type="ECO:0000313" key="3">
    <source>
        <dbReference type="Proteomes" id="UP001390339"/>
    </source>
</evidence>
<reference evidence="2 3" key="1">
    <citation type="journal article" date="2024" name="IMA Fungus">
        <title>Apiospora arundinis, a panoply of carbohydrate-active enzymes and secondary metabolites.</title>
        <authorList>
            <person name="Sorensen T."/>
            <person name="Petersen C."/>
            <person name="Muurmann A.T."/>
            <person name="Christiansen J.V."/>
            <person name="Brundto M.L."/>
            <person name="Overgaard C.K."/>
            <person name="Boysen A.T."/>
            <person name="Wollenberg R.D."/>
            <person name="Larsen T.O."/>
            <person name="Sorensen J.L."/>
            <person name="Nielsen K.L."/>
            <person name="Sondergaard T.E."/>
        </authorList>
    </citation>
    <scope>NUCLEOTIDE SEQUENCE [LARGE SCALE GENOMIC DNA]</scope>
    <source>
        <strain evidence="2 3">AAU 773</strain>
    </source>
</reference>
<dbReference type="EMBL" id="JAPCWZ010000007">
    <property type="protein sequence ID" value="KAK8855860.1"/>
    <property type="molecule type" value="Genomic_DNA"/>
</dbReference>
<feature type="domain" description="DUF7580" evidence="1">
    <location>
        <begin position="184"/>
        <end position="559"/>
    </location>
</feature>
<protein>
    <recommendedName>
        <fullName evidence="1">DUF7580 domain-containing protein</fullName>
    </recommendedName>
</protein>
<gene>
    <name evidence="2" type="ORF">PGQ11_011772</name>
</gene>
<proteinExistence type="predicted"/>
<dbReference type="Pfam" id="PF24476">
    <property type="entry name" value="DUF7580"/>
    <property type="match status" value="1"/>
</dbReference>
<sequence length="573" mass="66094">MELAGLVLGGLPIALVAMDNYHRCLQATRDYWRYESTIKLLRNHIFLQQEQLHKTLRDIGLTDPSPVRLQEFMRQKYPGKYEVFVDIIVHMDGLLEKLMDNLDVDIDGKPRWTKEPPARANWEWRRVKRGFGRSSRQGLIDDLQKWNTALRACFEKSEVPLNFDVPSSTLETIRTKFNPQWCNEIRRQASQVHDAVAKSWQCQCRAHQANLKLLWHEDQLLKPPSEFHVAVCSTKDPSGDVKWQELLFEQIKDSTSQEPGSPPQTLELSIRPRKPSKAWLRPYFDPNDQQLEMGHVTVEEGPPVKPREIRHRPDTDCLCSFLHETDEHARVLVPVTGQCLRIRKNLERPPLTTTVIPIRTVLASKTCQRLDAMPLSRRDRFSLAAAATWAVLYLAESPWIAPQWDEKPELYLLSEHHSCTWRHYPSLSSILQKSLHPEASSAVDEKLEPSDPFPTLVHNKTLFALGVLLIELCLGKPFEQLRREYHYGSLSAAFGMGIPANDYEIANQYVDKVYLEAGDFYGHAVQRCIRCEFPGRDITKNFQFEQFRRDFFSYVIAPVQTTYALLPSSVASL</sequence>
<dbReference type="Proteomes" id="UP001390339">
    <property type="component" value="Unassembled WGS sequence"/>
</dbReference>
<accession>A0ABR2I1K6</accession>